<keyword evidence="5" id="KW-1133">Transmembrane helix</keyword>
<keyword evidence="7" id="KW-0653">Protein transport</keyword>
<comment type="caution">
    <text evidence="8">The sequence shown here is derived from an EMBL/GenBank/DDBJ whole genome shotgun (WGS) entry which is preliminary data.</text>
</comment>
<evidence type="ECO:0000313" key="9">
    <source>
        <dbReference type="Proteomes" id="UP000297741"/>
    </source>
</evidence>
<dbReference type="EMBL" id="RPEM01000012">
    <property type="protein sequence ID" value="TGD42067.1"/>
    <property type="molecule type" value="Genomic_DNA"/>
</dbReference>
<comment type="similarity">
    <text evidence="2 7">Belongs to the ExbD/TolR family.</text>
</comment>
<dbReference type="PANTHER" id="PTHR30558">
    <property type="entry name" value="EXBD MEMBRANE COMPONENT OF PMF-DRIVEN MACROMOLECULE IMPORT SYSTEM"/>
    <property type="match status" value="1"/>
</dbReference>
<evidence type="ECO:0000256" key="4">
    <source>
        <dbReference type="ARBA" id="ARBA00022692"/>
    </source>
</evidence>
<protein>
    <submittedName>
        <fullName evidence="8">Biopolymer transporter ExbD</fullName>
    </submittedName>
</protein>
<evidence type="ECO:0000256" key="7">
    <source>
        <dbReference type="RuleBase" id="RU003879"/>
    </source>
</evidence>
<dbReference type="Proteomes" id="UP000297741">
    <property type="component" value="Unassembled WGS sequence"/>
</dbReference>
<organism evidence="8 9">
    <name type="scientific">Pseudotabrizicola sediminis</name>
    <dbReference type="NCBI Taxonomy" id="2486418"/>
    <lineage>
        <taxon>Bacteria</taxon>
        <taxon>Pseudomonadati</taxon>
        <taxon>Pseudomonadota</taxon>
        <taxon>Alphaproteobacteria</taxon>
        <taxon>Rhodobacterales</taxon>
        <taxon>Paracoccaceae</taxon>
        <taxon>Pseudotabrizicola</taxon>
    </lineage>
</organism>
<dbReference type="RefSeq" id="WP_135433034.1">
    <property type="nucleotide sequence ID" value="NZ_RPEM01000012.1"/>
</dbReference>
<dbReference type="Pfam" id="PF02472">
    <property type="entry name" value="ExbD"/>
    <property type="match status" value="1"/>
</dbReference>
<evidence type="ECO:0000256" key="5">
    <source>
        <dbReference type="ARBA" id="ARBA00022989"/>
    </source>
</evidence>
<proteinExistence type="inferred from homology"/>
<name>A0ABY2KIA8_9RHOB</name>
<reference evidence="8 9" key="1">
    <citation type="submission" date="2018-11" db="EMBL/GenBank/DDBJ databases">
        <title>Tabrizicola sp. isolated from sediment of alpine lake.</title>
        <authorList>
            <person name="Liu Z."/>
        </authorList>
    </citation>
    <scope>NUCLEOTIDE SEQUENCE [LARGE SCALE GENOMIC DNA]</scope>
    <source>
        <strain evidence="8 9">DRYC-M-16</strain>
    </source>
</reference>
<keyword evidence="6" id="KW-0472">Membrane</keyword>
<comment type="subcellular location">
    <subcellularLocation>
        <location evidence="1">Cell membrane</location>
        <topology evidence="1">Single-pass membrane protein</topology>
    </subcellularLocation>
    <subcellularLocation>
        <location evidence="7">Cell membrane</location>
        <topology evidence="7">Single-pass type II membrane protein</topology>
    </subcellularLocation>
</comment>
<gene>
    <name evidence="8" type="ORF">EEB11_16065</name>
</gene>
<keyword evidence="4 7" id="KW-0812">Transmembrane</keyword>
<keyword evidence="9" id="KW-1185">Reference proteome</keyword>
<dbReference type="InterPro" id="IPR003400">
    <property type="entry name" value="ExbD"/>
</dbReference>
<evidence type="ECO:0000256" key="3">
    <source>
        <dbReference type="ARBA" id="ARBA00022475"/>
    </source>
</evidence>
<keyword evidence="7" id="KW-0813">Transport</keyword>
<evidence type="ECO:0000256" key="2">
    <source>
        <dbReference type="ARBA" id="ARBA00005811"/>
    </source>
</evidence>
<sequence length="140" mass="15103">MISFATDRPRRRPNLKPMINVVFLLLIFFLISARLTPPEPFAVTPPEAQAEVEAQGDFTLFISAKGQLGCRDLLDDPALAAIEAARTGHCAVTDCATDPTRLTLRADTALPAARLAQILPRLVPLGFAQIELVAQPGSMP</sequence>
<evidence type="ECO:0000313" key="8">
    <source>
        <dbReference type="EMBL" id="TGD42067.1"/>
    </source>
</evidence>
<keyword evidence="3" id="KW-1003">Cell membrane</keyword>
<accession>A0ABY2KIA8</accession>
<evidence type="ECO:0000256" key="6">
    <source>
        <dbReference type="ARBA" id="ARBA00023136"/>
    </source>
</evidence>
<evidence type="ECO:0000256" key="1">
    <source>
        <dbReference type="ARBA" id="ARBA00004162"/>
    </source>
</evidence>